<feature type="region of interest" description="Disordered" evidence="1">
    <location>
        <begin position="460"/>
        <end position="511"/>
    </location>
</feature>
<reference evidence="2 3" key="1">
    <citation type="journal article" date="2015" name="Genome Biol. Evol.">
        <title>Comparative Genomics of a Bacterivorous Green Alga Reveals Evolutionary Causalities and Consequences of Phago-Mixotrophic Mode of Nutrition.</title>
        <authorList>
            <person name="Burns J.A."/>
            <person name="Paasch A."/>
            <person name="Narechania A."/>
            <person name="Kim E."/>
        </authorList>
    </citation>
    <scope>NUCLEOTIDE SEQUENCE [LARGE SCALE GENOMIC DNA]</scope>
    <source>
        <strain evidence="2 3">PLY_AMNH</strain>
    </source>
</reference>
<organism evidence="2 3">
    <name type="scientific">Cymbomonas tetramitiformis</name>
    <dbReference type="NCBI Taxonomy" id="36881"/>
    <lineage>
        <taxon>Eukaryota</taxon>
        <taxon>Viridiplantae</taxon>
        <taxon>Chlorophyta</taxon>
        <taxon>Pyramimonadophyceae</taxon>
        <taxon>Pyramimonadales</taxon>
        <taxon>Pyramimonadaceae</taxon>
        <taxon>Cymbomonas</taxon>
    </lineage>
</organism>
<evidence type="ECO:0008006" key="4">
    <source>
        <dbReference type="Google" id="ProtNLM"/>
    </source>
</evidence>
<evidence type="ECO:0000256" key="1">
    <source>
        <dbReference type="SAM" id="MobiDB-lite"/>
    </source>
</evidence>
<dbReference type="Proteomes" id="UP001190700">
    <property type="component" value="Unassembled WGS sequence"/>
</dbReference>
<comment type="caution">
    <text evidence="2">The sequence shown here is derived from an EMBL/GenBank/DDBJ whole genome shotgun (WGS) entry which is preliminary data.</text>
</comment>
<dbReference type="EMBL" id="LGRX02032862">
    <property type="protein sequence ID" value="KAK3243421.1"/>
    <property type="molecule type" value="Genomic_DNA"/>
</dbReference>
<dbReference type="AlphaFoldDB" id="A0AAE0BV83"/>
<evidence type="ECO:0000313" key="2">
    <source>
        <dbReference type="EMBL" id="KAK3243421.1"/>
    </source>
</evidence>
<gene>
    <name evidence="2" type="ORF">CYMTET_46924</name>
</gene>
<feature type="compositionally biased region" description="Gly residues" evidence="1">
    <location>
        <begin position="490"/>
        <end position="511"/>
    </location>
</feature>
<proteinExistence type="predicted"/>
<feature type="compositionally biased region" description="Basic and acidic residues" evidence="1">
    <location>
        <begin position="470"/>
        <end position="482"/>
    </location>
</feature>
<evidence type="ECO:0000313" key="3">
    <source>
        <dbReference type="Proteomes" id="UP001190700"/>
    </source>
</evidence>
<sequence>MATWQRQREQILEWVGARVSELQTIPEGLGNLTARLISSELFTVSSAGALELGTWPEVAGVWTARRAAEKEKFGEVTAWAQTLLDLVAPTPAGASLGSTAGGAGASGSGGVTTSAGANANAGSAAGGGPGGGVSAGRGCVDTCDSDFFCGGDGWGRGAPERWCRSCGGGAVAKCDPRFGGDGWGLGHLALRAGVYGSRARGGEASPTADALAVHPFGKAPMRSLEAHAFEPLVYMLPELRSEECELDELPAGREATVEHWRAFVHLLQARVGEFQRFVKSQAPSFVLSDVMVDSFSSKSESGTVNEEQLARALRGELAPEDVTRPPGAGPSLTAVPSRGPLAGIDLVVSPVQRLQQEDEGRLKLKDGELTVVAKKKKCKDFDEWERGFLRILCEAPAEARDDLTDFMAWARTIAAEFSFYHFNEFYEHLVRQVQRSAVGISLDGYDRVWRVYRQQHNLQEKGVKSKKPRDRYSWRRDAEEQPRPAASEDAGGGRGRGKGAGGRGSGGRGRGGVPDACYGHNEGNCTHMPNCRFRHVCNACGADGHVREGVPVVTPVPMVEAEVALELGEPVVVETVGAEDAQGGCGPPVVEDGGDVLLVLPGGANGSHNWWRELRADEFIPVWDVLGGARRHNRAPMVWEIERRTPLPITQLSPATWASPTEPWRTRVSARWPELRAEILRRATIEGMEACGTGEEERRCYEEECERVGCTVSTLTRHAHLVAAAFRDWHDVEFLVRCAACGAVWPSEDITIDEPYRVPNYVGPEHMDVMREELRRESEAGHIFLAGWRLPLGVIALGLVEKVRKGRVKYRPVSDYSRPTDVGVNARIELKHNEFTTVKEA</sequence>
<keyword evidence="3" id="KW-1185">Reference proteome</keyword>
<protein>
    <recommendedName>
        <fullName evidence="4">C3H1-type domain-containing protein</fullName>
    </recommendedName>
</protein>
<name>A0AAE0BV83_9CHLO</name>
<accession>A0AAE0BV83</accession>